<organism evidence="3 4">
    <name type="scientific">Eublepharis macularius</name>
    <name type="common">Leopard gecko</name>
    <name type="synonym">Cyrtodactylus macularius</name>
    <dbReference type="NCBI Taxonomy" id="481883"/>
    <lineage>
        <taxon>Eukaryota</taxon>
        <taxon>Metazoa</taxon>
        <taxon>Chordata</taxon>
        <taxon>Craniata</taxon>
        <taxon>Vertebrata</taxon>
        <taxon>Euteleostomi</taxon>
        <taxon>Lepidosauria</taxon>
        <taxon>Squamata</taxon>
        <taxon>Bifurcata</taxon>
        <taxon>Gekkota</taxon>
        <taxon>Eublepharidae</taxon>
        <taxon>Eublepharinae</taxon>
        <taxon>Eublepharis</taxon>
    </lineage>
</organism>
<sequence>MCDAQVTILGVTAKRSMPRNDGLTFMQQETGPVFIGGLPHRYATKQVTEPVYNFTGCIEVTEINNLGPFTRSNAVDKNNIDSCRFPESEETSTVISGTVSKVSEVCESALPSPTQPALLSICQQNLCHNGGSCHQIDLPDGAASFQCDCPLHFTGRFCEKGN</sequence>
<evidence type="ECO:0000313" key="3">
    <source>
        <dbReference type="Proteomes" id="UP001190640"/>
    </source>
</evidence>
<keyword evidence="1" id="KW-1015">Disulfide bond</keyword>
<comment type="caution">
    <text evidence="1">Lacks conserved residue(s) required for the propagation of feature annotation.</text>
</comment>
<dbReference type="AlphaFoldDB" id="A0AA97KND9"/>
<keyword evidence="3" id="KW-1185">Reference proteome</keyword>
<dbReference type="SUPFAM" id="SSF57196">
    <property type="entry name" value="EGF/Laminin"/>
    <property type="match status" value="1"/>
</dbReference>
<reference evidence="4" key="1">
    <citation type="submission" date="2025-08" db="UniProtKB">
        <authorList>
            <consortium name="RefSeq"/>
        </authorList>
    </citation>
    <scope>IDENTIFICATION</scope>
    <source>
        <tissue evidence="4">Blood</tissue>
    </source>
</reference>
<feature type="disulfide bond" evidence="1">
    <location>
        <begin position="149"/>
        <end position="158"/>
    </location>
</feature>
<dbReference type="SMART" id="SM00181">
    <property type="entry name" value="EGF"/>
    <property type="match status" value="1"/>
</dbReference>
<evidence type="ECO:0000256" key="1">
    <source>
        <dbReference type="PROSITE-ProRule" id="PRU00076"/>
    </source>
</evidence>
<name>A0AA97KND9_EUBMA</name>
<dbReference type="PROSITE" id="PS00022">
    <property type="entry name" value="EGF_1"/>
    <property type="match status" value="1"/>
</dbReference>
<dbReference type="PROSITE" id="PS50026">
    <property type="entry name" value="EGF_3"/>
    <property type="match status" value="1"/>
</dbReference>
<keyword evidence="1" id="KW-0245">EGF-like domain</keyword>
<evidence type="ECO:0000313" key="4">
    <source>
        <dbReference type="RefSeq" id="XP_054827240.1"/>
    </source>
</evidence>
<dbReference type="InterPro" id="IPR000742">
    <property type="entry name" value="EGF"/>
</dbReference>
<evidence type="ECO:0000259" key="2">
    <source>
        <dbReference type="PROSITE" id="PS50026"/>
    </source>
</evidence>
<feature type="domain" description="EGF-like" evidence="2">
    <location>
        <begin position="118"/>
        <end position="159"/>
    </location>
</feature>
<dbReference type="KEGG" id="emc:129324189"/>
<dbReference type="CDD" id="cd00054">
    <property type="entry name" value="EGF_CA"/>
    <property type="match status" value="1"/>
</dbReference>
<accession>A0AA97KND9</accession>
<dbReference type="Pfam" id="PF00008">
    <property type="entry name" value="EGF"/>
    <property type="match status" value="1"/>
</dbReference>
<proteinExistence type="predicted"/>
<dbReference type="RefSeq" id="XP_054827240.1">
    <property type="nucleotide sequence ID" value="XM_054971265.1"/>
</dbReference>
<dbReference type="GeneID" id="129324189"/>
<protein>
    <submittedName>
        <fullName evidence="4">Protein eyes shut homolog</fullName>
    </submittedName>
</protein>
<dbReference type="Gene3D" id="2.10.25.10">
    <property type="entry name" value="Laminin"/>
    <property type="match status" value="1"/>
</dbReference>
<dbReference type="Gene3D" id="2.60.120.200">
    <property type="match status" value="2"/>
</dbReference>
<gene>
    <name evidence="4" type="primary">LOC129324189</name>
</gene>
<dbReference type="Proteomes" id="UP001190640">
    <property type="component" value="Chromosome 1"/>
</dbReference>